<proteinExistence type="predicted"/>
<name>A0ABD0T396_LOXSC</name>
<accession>A0ABD0T396</accession>
<evidence type="ECO:0000313" key="4">
    <source>
        <dbReference type="Proteomes" id="UP001549921"/>
    </source>
</evidence>
<dbReference type="EMBL" id="JBEDNZ010000010">
    <property type="protein sequence ID" value="KAL0832482.1"/>
    <property type="molecule type" value="Genomic_DNA"/>
</dbReference>
<feature type="compositionally biased region" description="Acidic residues" evidence="1">
    <location>
        <begin position="29"/>
        <end position="38"/>
    </location>
</feature>
<gene>
    <name evidence="3" type="ORF">ABMA28_000706</name>
</gene>
<feature type="chain" id="PRO_5044848429" description="Secreted protein" evidence="2">
    <location>
        <begin position="24"/>
        <end position="99"/>
    </location>
</feature>
<evidence type="ECO:0000256" key="2">
    <source>
        <dbReference type="SAM" id="SignalP"/>
    </source>
</evidence>
<protein>
    <recommendedName>
        <fullName evidence="5">Secreted protein</fullName>
    </recommendedName>
</protein>
<feature type="non-terminal residue" evidence="3">
    <location>
        <position position="99"/>
    </location>
</feature>
<evidence type="ECO:0000313" key="3">
    <source>
        <dbReference type="EMBL" id="KAL0832482.1"/>
    </source>
</evidence>
<feature type="signal peptide" evidence="2">
    <location>
        <begin position="1"/>
        <end position="23"/>
    </location>
</feature>
<evidence type="ECO:0008006" key="5">
    <source>
        <dbReference type="Google" id="ProtNLM"/>
    </source>
</evidence>
<feature type="region of interest" description="Disordered" evidence="1">
    <location>
        <begin position="19"/>
        <end position="43"/>
    </location>
</feature>
<reference evidence="3 4" key="1">
    <citation type="submission" date="2024-06" db="EMBL/GenBank/DDBJ databases">
        <title>A chromosome-level genome assembly of beet webworm, Loxostege sticticalis.</title>
        <authorList>
            <person name="Zhang Y."/>
        </authorList>
    </citation>
    <scope>NUCLEOTIDE SEQUENCE [LARGE SCALE GENOMIC DNA]</scope>
    <source>
        <strain evidence="3">AQ028</strain>
        <tissue evidence="3">Male pupae</tissue>
    </source>
</reference>
<keyword evidence="2" id="KW-0732">Signal</keyword>
<organism evidence="3 4">
    <name type="scientific">Loxostege sticticalis</name>
    <name type="common">Beet webworm moth</name>
    <dbReference type="NCBI Taxonomy" id="481309"/>
    <lineage>
        <taxon>Eukaryota</taxon>
        <taxon>Metazoa</taxon>
        <taxon>Ecdysozoa</taxon>
        <taxon>Arthropoda</taxon>
        <taxon>Hexapoda</taxon>
        <taxon>Insecta</taxon>
        <taxon>Pterygota</taxon>
        <taxon>Neoptera</taxon>
        <taxon>Endopterygota</taxon>
        <taxon>Lepidoptera</taxon>
        <taxon>Glossata</taxon>
        <taxon>Ditrysia</taxon>
        <taxon>Pyraloidea</taxon>
        <taxon>Crambidae</taxon>
        <taxon>Pyraustinae</taxon>
        <taxon>Loxostege</taxon>
    </lineage>
</organism>
<comment type="caution">
    <text evidence="3">The sequence shown here is derived from an EMBL/GenBank/DDBJ whole genome shotgun (WGS) entry which is preliminary data.</text>
</comment>
<dbReference type="Proteomes" id="UP001549921">
    <property type="component" value="Unassembled WGS sequence"/>
</dbReference>
<dbReference type="AlphaFoldDB" id="A0ABD0T396"/>
<sequence length="99" mass="10787">MEVVVPLALVCVLVSGAPNATRARRPDPDELPDDDDDGRLDYYDDSRLNISEKGMYLGSPCEFTCNPQLMHVFCDPTTSTCQCDPKHPVALGVTKGCAK</sequence>
<evidence type="ECO:0000256" key="1">
    <source>
        <dbReference type="SAM" id="MobiDB-lite"/>
    </source>
</evidence>